<keyword evidence="2 5" id="KW-0812">Transmembrane</keyword>
<keyword evidence="3 6" id="KW-1133">Transmembrane helix</keyword>
<organism evidence="8">
    <name type="scientific">Ananas comosus var. bracteatus</name>
    <name type="common">red pineapple</name>
    <dbReference type="NCBI Taxonomy" id="296719"/>
    <lineage>
        <taxon>Eukaryota</taxon>
        <taxon>Viridiplantae</taxon>
        <taxon>Streptophyta</taxon>
        <taxon>Embryophyta</taxon>
        <taxon>Tracheophyta</taxon>
        <taxon>Spermatophyta</taxon>
        <taxon>Magnoliopsida</taxon>
        <taxon>Liliopsida</taxon>
        <taxon>Poales</taxon>
        <taxon>Bromeliaceae</taxon>
        <taxon>Bromelioideae</taxon>
        <taxon>Ananas</taxon>
    </lineage>
</organism>
<dbReference type="GO" id="GO:0016020">
    <property type="term" value="C:membrane"/>
    <property type="evidence" value="ECO:0007669"/>
    <property type="project" value="UniProtKB-SubCell"/>
</dbReference>
<accession>A0A6V7NW53</accession>
<dbReference type="SMART" id="SM00724">
    <property type="entry name" value="TLC"/>
    <property type="match status" value="1"/>
</dbReference>
<reference evidence="8" key="1">
    <citation type="submission" date="2020-07" db="EMBL/GenBank/DDBJ databases">
        <authorList>
            <person name="Lin J."/>
        </authorList>
    </citation>
    <scope>NUCLEOTIDE SEQUENCE</scope>
</reference>
<evidence type="ECO:0000256" key="2">
    <source>
        <dbReference type="ARBA" id="ARBA00022692"/>
    </source>
</evidence>
<proteinExistence type="predicted"/>
<feature type="domain" description="TLC" evidence="7">
    <location>
        <begin position="29"/>
        <end position="218"/>
    </location>
</feature>
<dbReference type="InterPro" id="IPR042512">
    <property type="entry name" value="TLCD5"/>
</dbReference>
<evidence type="ECO:0000256" key="6">
    <source>
        <dbReference type="SAM" id="Phobius"/>
    </source>
</evidence>
<gene>
    <name evidence="8" type="ORF">CB5_LOCUS6033</name>
</gene>
<dbReference type="PANTHER" id="PTHR31898:SF1">
    <property type="entry name" value="TLC DOMAIN-CONTAINING PROTEIN 5"/>
    <property type="match status" value="1"/>
</dbReference>
<sequence length="229" mass="25716">MEDYVVNWVISGVVFWATTFIFVRNLFPKRSFDFCNRIVSTIHATTAVCLASLSVQSWSCPVCPLASKSSPAQMKALAVSLSYLIYDLICCMFGHHFNFDNFVHHTVSIVGIGAGLAYEMCGSEMVAAMWITEISSPFLHMRELLKELGIRDTDLNLAVDILFAVIFSLARMVVGPYLTYVTLSANYPLLIKAMALGLQLVSAFWFYKILRMVRHKLGKKMKAHKSVSH</sequence>
<feature type="transmembrane region" description="Helical" evidence="6">
    <location>
        <begin position="190"/>
        <end position="210"/>
    </location>
</feature>
<evidence type="ECO:0000256" key="3">
    <source>
        <dbReference type="ARBA" id="ARBA00022989"/>
    </source>
</evidence>
<dbReference type="Pfam" id="PF03798">
    <property type="entry name" value="TRAM_LAG1_CLN8"/>
    <property type="match status" value="1"/>
</dbReference>
<evidence type="ECO:0000256" key="4">
    <source>
        <dbReference type="ARBA" id="ARBA00023136"/>
    </source>
</evidence>
<keyword evidence="4 5" id="KW-0472">Membrane</keyword>
<dbReference type="EMBL" id="LR862142">
    <property type="protein sequence ID" value="CAD1822822.1"/>
    <property type="molecule type" value="Genomic_DNA"/>
</dbReference>
<evidence type="ECO:0000256" key="5">
    <source>
        <dbReference type="PROSITE-ProRule" id="PRU00205"/>
    </source>
</evidence>
<feature type="transmembrane region" description="Helical" evidence="6">
    <location>
        <begin position="109"/>
        <end position="134"/>
    </location>
</feature>
<evidence type="ECO:0000313" key="8">
    <source>
        <dbReference type="EMBL" id="CAD1822822.1"/>
    </source>
</evidence>
<protein>
    <recommendedName>
        <fullName evidence="7">TLC domain-containing protein</fullName>
    </recommendedName>
</protein>
<dbReference type="InterPro" id="IPR006634">
    <property type="entry name" value="TLC-dom"/>
</dbReference>
<dbReference type="PANTHER" id="PTHR31898">
    <property type="entry name" value="TRANSMEMBRANE PROTEIN 136"/>
    <property type="match status" value="1"/>
</dbReference>
<comment type="subcellular location">
    <subcellularLocation>
        <location evidence="1">Membrane</location>
        <topology evidence="1">Multi-pass membrane protein</topology>
    </subcellularLocation>
</comment>
<name>A0A6V7NW53_ANACO</name>
<dbReference type="AlphaFoldDB" id="A0A6V7NW53"/>
<feature type="transmembrane region" description="Helical" evidence="6">
    <location>
        <begin position="6"/>
        <end position="27"/>
    </location>
</feature>
<evidence type="ECO:0000256" key="1">
    <source>
        <dbReference type="ARBA" id="ARBA00004141"/>
    </source>
</evidence>
<feature type="transmembrane region" description="Helical" evidence="6">
    <location>
        <begin position="76"/>
        <end position="97"/>
    </location>
</feature>
<dbReference type="PROSITE" id="PS50922">
    <property type="entry name" value="TLC"/>
    <property type="match status" value="1"/>
</dbReference>
<evidence type="ECO:0000259" key="7">
    <source>
        <dbReference type="PROSITE" id="PS50922"/>
    </source>
</evidence>
<feature type="transmembrane region" description="Helical" evidence="6">
    <location>
        <begin position="155"/>
        <end position="178"/>
    </location>
</feature>